<dbReference type="GO" id="GO:0008299">
    <property type="term" value="P:isoprenoid biosynthetic process"/>
    <property type="evidence" value="ECO:0007669"/>
    <property type="project" value="InterPro"/>
</dbReference>
<dbReference type="Proteomes" id="UP000037904">
    <property type="component" value="Unassembled WGS sequence"/>
</dbReference>
<dbReference type="InterPro" id="IPR008949">
    <property type="entry name" value="Isoprenoid_synthase_dom_sf"/>
</dbReference>
<accession>A0A0M9EPD4</accession>
<dbReference type="GO" id="GO:0046872">
    <property type="term" value="F:metal ion binding"/>
    <property type="evidence" value="ECO:0007669"/>
    <property type="project" value="UniProtKB-KW"/>
</dbReference>
<dbReference type="Pfam" id="PF00348">
    <property type="entry name" value="polyprenyl_synt"/>
    <property type="match status" value="1"/>
</dbReference>
<keyword evidence="2" id="KW-0479">Metal-binding</keyword>
<comment type="similarity">
    <text evidence="4">Belongs to the FPP/GGPP synthase family.</text>
</comment>
<dbReference type="GO" id="GO:0043386">
    <property type="term" value="P:mycotoxin biosynthetic process"/>
    <property type="evidence" value="ECO:0007669"/>
    <property type="project" value="UniProtKB-ARBA"/>
</dbReference>
<dbReference type="OrthoDB" id="6921389at2759"/>
<proteinExistence type="inferred from homology"/>
<dbReference type="InterPro" id="IPR000092">
    <property type="entry name" value="Polyprenyl_synt"/>
</dbReference>
<dbReference type="Gene3D" id="1.10.600.10">
    <property type="entry name" value="Farnesyl Diphosphate Synthase"/>
    <property type="match status" value="1"/>
</dbReference>
<dbReference type="PANTHER" id="PTHR12001">
    <property type="entry name" value="GERANYLGERANYL PYROPHOSPHATE SYNTHASE"/>
    <property type="match status" value="1"/>
</dbReference>
<evidence type="ECO:0000256" key="2">
    <source>
        <dbReference type="ARBA" id="ARBA00022723"/>
    </source>
</evidence>
<dbReference type="AlphaFoldDB" id="A0A0M9EPD4"/>
<dbReference type="PROSITE" id="PS00723">
    <property type="entry name" value="POLYPRENYL_SYNTHASE_1"/>
    <property type="match status" value="1"/>
</dbReference>
<keyword evidence="6" id="KW-1185">Reference proteome</keyword>
<comment type="caution">
    <text evidence="5">The sequence shown here is derived from an EMBL/GenBank/DDBJ whole genome shotgun (WGS) entry which is preliminary data.</text>
</comment>
<protein>
    <submittedName>
        <fullName evidence="5">Geranylgeranyl pyrophosphate synthase</fullName>
    </submittedName>
</protein>
<evidence type="ECO:0000256" key="3">
    <source>
        <dbReference type="ARBA" id="ARBA00022842"/>
    </source>
</evidence>
<dbReference type="GO" id="GO:0046165">
    <property type="term" value="P:alcohol biosynthetic process"/>
    <property type="evidence" value="ECO:0007669"/>
    <property type="project" value="UniProtKB-ARBA"/>
</dbReference>
<evidence type="ECO:0000313" key="6">
    <source>
        <dbReference type="Proteomes" id="UP000037904"/>
    </source>
</evidence>
<sequence length="352" mass="39567">MPPYDSCDEASGTEKLKFLQPTPTDGYSALQNGSAFPQHKQHSQYNMIQEITLAPYKYIERLPSKGVRNILIDALNIWFKVPETSSDIIREVTTLLHSSSLMFDDIEDGSALRRGKPTAHKIFGVAQTINSSTYVLMSSIAKARLLSNKVCMNILIDGVRLMLEGQAADLHSTYLAECPQEHEYLQMVDRKTGGLFRIIYQLMRAESLEPELPCLDTAMILWGRYFQIRDDYMNLTSEEYTGQKGFCEDLDEGKFSFPLIHCLGGTGHLAPHTPRALEMKSILASRSHLYGCGLPAEIKCHMLDIMGSAGSLDFTKLALERLERDLRAEIELLERVAGCNPILRGLIDKMKI</sequence>
<dbReference type="GO" id="GO:0004659">
    <property type="term" value="F:prenyltransferase activity"/>
    <property type="evidence" value="ECO:0007669"/>
    <property type="project" value="InterPro"/>
</dbReference>
<evidence type="ECO:0000256" key="1">
    <source>
        <dbReference type="ARBA" id="ARBA00022679"/>
    </source>
</evidence>
<dbReference type="InterPro" id="IPR033749">
    <property type="entry name" value="Polyprenyl_synt_CS"/>
</dbReference>
<organism evidence="5 6">
    <name type="scientific">Fusarium langsethiae</name>
    <dbReference type="NCBI Taxonomy" id="179993"/>
    <lineage>
        <taxon>Eukaryota</taxon>
        <taxon>Fungi</taxon>
        <taxon>Dikarya</taxon>
        <taxon>Ascomycota</taxon>
        <taxon>Pezizomycotina</taxon>
        <taxon>Sordariomycetes</taxon>
        <taxon>Hypocreomycetidae</taxon>
        <taxon>Hypocreales</taxon>
        <taxon>Nectriaceae</taxon>
        <taxon>Fusarium</taxon>
    </lineage>
</organism>
<keyword evidence="1 4" id="KW-0808">Transferase</keyword>
<dbReference type="PANTHER" id="PTHR12001:SF72">
    <property type="entry name" value="THIJ_PFPI FAMILY PROTEIN (AFU_ORTHOLOGUE AFUA_3G01210)-RELATED"/>
    <property type="match status" value="1"/>
</dbReference>
<evidence type="ECO:0000313" key="5">
    <source>
        <dbReference type="EMBL" id="KPA37159.1"/>
    </source>
</evidence>
<name>A0A0M9EPD4_FUSLA</name>
<keyword evidence="3" id="KW-0460">Magnesium</keyword>
<dbReference type="SUPFAM" id="SSF48576">
    <property type="entry name" value="Terpenoid synthases"/>
    <property type="match status" value="1"/>
</dbReference>
<dbReference type="SFLD" id="SFLDS00005">
    <property type="entry name" value="Isoprenoid_Synthase_Type_I"/>
    <property type="match status" value="1"/>
</dbReference>
<dbReference type="EMBL" id="JXCE01000464">
    <property type="protein sequence ID" value="KPA37159.1"/>
    <property type="molecule type" value="Genomic_DNA"/>
</dbReference>
<evidence type="ECO:0000256" key="4">
    <source>
        <dbReference type="RuleBase" id="RU004466"/>
    </source>
</evidence>
<reference evidence="5 6" key="1">
    <citation type="submission" date="2015-04" db="EMBL/GenBank/DDBJ databases">
        <title>The draft genome sequence of Fusarium langsethiae, a T-2/HT-2 mycotoxin producer.</title>
        <authorList>
            <person name="Lysoe E."/>
            <person name="Divon H.H."/>
            <person name="Terzi V."/>
            <person name="Orru L."/>
            <person name="Lamontanara A."/>
            <person name="Kolseth A.-K."/>
            <person name="Frandsen R.J."/>
            <person name="Nielsen K."/>
            <person name="Thrane U."/>
        </authorList>
    </citation>
    <scope>NUCLEOTIDE SEQUENCE [LARGE SCALE GENOMIC DNA]</scope>
    <source>
        <strain evidence="5 6">Fl201059</strain>
    </source>
</reference>
<gene>
    <name evidence="5" type="ORF">FLAG1_10036</name>
</gene>